<dbReference type="PANTHER" id="PTHR43272">
    <property type="entry name" value="LONG-CHAIN-FATTY-ACID--COA LIGASE"/>
    <property type="match status" value="1"/>
</dbReference>
<keyword evidence="8" id="KW-1133">Transmembrane helix</keyword>
<keyword evidence="3" id="KW-0547">Nucleotide-binding</keyword>
<dbReference type="EC" id="6.2.1.3" evidence="6"/>
<evidence type="ECO:0000256" key="8">
    <source>
        <dbReference type="SAM" id="Phobius"/>
    </source>
</evidence>
<dbReference type="GO" id="GO:0005886">
    <property type="term" value="C:plasma membrane"/>
    <property type="evidence" value="ECO:0007669"/>
    <property type="project" value="TreeGrafter"/>
</dbReference>
<evidence type="ECO:0000256" key="7">
    <source>
        <dbReference type="ARBA" id="ARBA00036813"/>
    </source>
</evidence>
<keyword evidence="8" id="KW-0812">Transmembrane</keyword>
<dbReference type="OrthoDB" id="1700726at2759"/>
<comment type="catalytic activity">
    <reaction evidence="7">
        <text>a long-chain fatty acid + ATP + CoA = a long-chain fatty acyl-CoA + AMP + diphosphate</text>
        <dbReference type="Rhea" id="RHEA:15421"/>
        <dbReference type="ChEBI" id="CHEBI:30616"/>
        <dbReference type="ChEBI" id="CHEBI:33019"/>
        <dbReference type="ChEBI" id="CHEBI:57287"/>
        <dbReference type="ChEBI" id="CHEBI:57560"/>
        <dbReference type="ChEBI" id="CHEBI:83139"/>
        <dbReference type="ChEBI" id="CHEBI:456215"/>
        <dbReference type="EC" id="6.2.1.3"/>
    </reaction>
</comment>
<dbReference type="GO" id="GO:0090433">
    <property type="term" value="F:palmitoyl-CoA ligase activity"/>
    <property type="evidence" value="ECO:0007669"/>
    <property type="project" value="TreeGrafter"/>
</dbReference>
<evidence type="ECO:0000256" key="2">
    <source>
        <dbReference type="ARBA" id="ARBA00022598"/>
    </source>
</evidence>
<reference evidence="10" key="1">
    <citation type="submission" date="2022-01" db="EMBL/GenBank/DDBJ databases">
        <authorList>
            <person name="King R."/>
        </authorList>
    </citation>
    <scope>NUCLEOTIDE SEQUENCE</scope>
</reference>
<dbReference type="PANTHER" id="PTHR43272:SF83">
    <property type="entry name" value="ACYL-COA SYNTHETASE LONG-CHAIN, ISOFORM J"/>
    <property type="match status" value="1"/>
</dbReference>
<dbReference type="InterPro" id="IPR020845">
    <property type="entry name" value="AMP-binding_CS"/>
</dbReference>
<evidence type="ECO:0000256" key="1">
    <source>
        <dbReference type="ARBA" id="ARBA00006432"/>
    </source>
</evidence>
<dbReference type="GO" id="GO:0005783">
    <property type="term" value="C:endoplasmic reticulum"/>
    <property type="evidence" value="ECO:0007669"/>
    <property type="project" value="TreeGrafter"/>
</dbReference>
<keyword evidence="8" id="KW-0472">Membrane</keyword>
<dbReference type="PROSITE" id="PS00455">
    <property type="entry name" value="AMP_BINDING"/>
    <property type="match status" value="1"/>
</dbReference>
<comment type="similarity">
    <text evidence="1">Belongs to the ATP-dependent AMP-binding enzyme family.</text>
</comment>
<name>A0A9N9XME4_PHYSR</name>
<protein>
    <recommendedName>
        <fullName evidence="6">long-chain-fatty-acid--CoA ligase</fullName>
        <ecNumber evidence="6">6.2.1.3</ecNumber>
    </recommendedName>
</protein>
<evidence type="ECO:0000256" key="6">
    <source>
        <dbReference type="ARBA" id="ARBA00026121"/>
    </source>
</evidence>
<dbReference type="InterPro" id="IPR042099">
    <property type="entry name" value="ANL_N_sf"/>
</dbReference>
<feature type="domain" description="AMP-dependent synthetase/ligase" evidence="9">
    <location>
        <begin position="123"/>
        <end position="534"/>
    </location>
</feature>
<dbReference type="Gene3D" id="3.40.50.12780">
    <property type="entry name" value="N-terminal domain of ligase-like"/>
    <property type="match status" value="1"/>
</dbReference>
<accession>A0A9N9XME4</accession>
<dbReference type="GO" id="GO:0030182">
    <property type="term" value="P:neuron differentiation"/>
    <property type="evidence" value="ECO:0007669"/>
    <property type="project" value="TreeGrafter"/>
</dbReference>
<dbReference type="GO" id="GO:0035336">
    <property type="term" value="P:long-chain fatty-acyl-CoA metabolic process"/>
    <property type="evidence" value="ECO:0007669"/>
    <property type="project" value="TreeGrafter"/>
</dbReference>
<keyword evidence="4" id="KW-0276">Fatty acid metabolism</keyword>
<keyword evidence="11" id="KW-1185">Reference proteome</keyword>
<keyword evidence="5" id="KW-0067">ATP-binding</keyword>
<evidence type="ECO:0000313" key="10">
    <source>
        <dbReference type="EMBL" id="CAG9854670.1"/>
    </source>
</evidence>
<dbReference type="GO" id="GO:0005524">
    <property type="term" value="F:ATP binding"/>
    <property type="evidence" value="ECO:0007669"/>
    <property type="project" value="UniProtKB-KW"/>
</dbReference>
<evidence type="ECO:0000256" key="5">
    <source>
        <dbReference type="ARBA" id="ARBA00022840"/>
    </source>
</evidence>
<feature type="transmembrane region" description="Helical" evidence="8">
    <location>
        <begin position="12"/>
        <end position="38"/>
    </location>
</feature>
<dbReference type="Proteomes" id="UP001153712">
    <property type="component" value="Chromosome 1"/>
</dbReference>
<keyword evidence="2" id="KW-0436">Ligase</keyword>
<evidence type="ECO:0000256" key="3">
    <source>
        <dbReference type="ARBA" id="ARBA00022741"/>
    </source>
</evidence>
<gene>
    <name evidence="10" type="ORF">PHYEVI_LOCUS1131</name>
</gene>
<dbReference type="GO" id="GO:0005811">
    <property type="term" value="C:lipid droplet"/>
    <property type="evidence" value="ECO:0007669"/>
    <property type="project" value="TreeGrafter"/>
</dbReference>
<evidence type="ECO:0000256" key="4">
    <source>
        <dbReference type="ARBA" id="ARBA00022832"/>
    </source>
</evidence>
<dbReference type="SUPFAM" id="SSF56801">
    <property type="entry name" value="Acetyl-CoA synthetase-like"/>
    <property type="match status" value="1"/>
</dbReference>
<dbReference type="Pfam" id="PF00501">
    <property type="entry name" value="AMP-binding"/>
    <property type="match status" value="1"/>
</dbReference>
<keyword evidence="4" id="KW-0443">Lipid metabolism</keyword>
<sequence>MSSTLSIEYGWFFSAVYSVISAGAFCFDVLTFPIYLILQNPIRRLQLSKSQRADIIDRKHDYITLKTTKKPSKAHDEIDENNIETMAELSDYITKKQREKRCLGTRQILGEEDEQQSNGRVFKKFNLGEYTWLTFTDVDRLATQFGRGLRQFVVKPKQPIAILAETRAKWMVAAQAAFKHSIPLVTIYVTLGDEAIAHAINETEVEVIITSFALLPKFKNILNMTPNVKTLIYMEDQLEKLENASGYKEDVTIVAFDDVIQDATDVEELRPGPEDTAIIMYTSGSTGIPKGVKLLHKNMVASVKAFMDCTPMYENEIVLGYLPLAHVFELIVEVGMMFLGMKIGYSSALTMIDTASKIKRGTKGDATELKPTFMCSVPLILDRISKAIREKVNNSNPVKKMLFDFGYNYKSRWLRWGFQTPLVDLVVFRATKNILGGDLHLMAVGGAPLTGETHELIRVCLGVDALQGYGLTETCACAANQDAYDMEYERVGPPMTMALVRIANWEEGNYFVTDKPNPRGEIIIGGDMVSPGYFKNEEKTKEEFFEHDGIWWFRTGDIGEVHKDGSIKIIDRKKDIVKLQAGEYVSLGKIEALLVTNRLIDNICVYADSTKSYCVALIVANQENLIKLASERLNKSGSFEELCDDPEVIKALLKAITEHGTKVKLQRFEIPEKIKLVKDVWVPETGLVTATFKLKRKEIQKYYADVLQELYR</sequence>
<evidence type="ECO:0000313" key="11">
    <source>
        <dbReference type="Proteomes" id="UP001153712"/>
    </source>
</evidence>
<dbReference type="EMBL" id="OU900094">
    <property type="protein sequence ID" value="CAG9854670.1"/>
    <property type="molecule type" value="Genomic_DNA"/>
</dbReference>
<organism evidence="10 11">
    <name type="scientific">Phyllotreta striolata</name>
    <name type="common">Striped flea beetle</name>
    <name type="synonym">Crioceris striolata</name>
    <dbReference type="NCBI Taxonomy" id="444603"/>
    <lineage>
        <taxon>Eukaryota</taxon>
        <taxon>Metazoa</taxon>
        <taxon>Ecdysozoa</taxon>
        <taxon>Arthropoda</taxon>
        <taxon>Hexapoda</taxon>
        <taxon>Insecta</taxon>
        <taxon>Pterygota</taxon>
        <taxon>Neoptera</taxon>
        <taxon>Endopterygota</taxon>
        <taxon>Coleoptera</taxon>
        <taxon>Polyphaga</taxon>
        <taxon>Cucujiformia</taxon>
        <taxon>Chrysomeloidea</taxon>
        <taxon>Chrysomelidae</taxon>
        <taxon>Galerucinae</taxon>
        <taxon>Alticini</taxon>
        <taxon>Phyllotreta</taxon>
    </lineage>
</organism>
<proteinExistence type="inferred from homology"/>
<dbReference type="AlphaFoldDB" id="A0A9N9XME4"/>
<evidence type="ECO:0000259" key="9">
    <source>
        <dbReference type="Pfam" id="PF00501"/>
    </source>
</evidence>
<dbReference type="InterPro" id="IPR000873">
    <property type="entry name" value="AMP-dep_synth/lig_dom"/>
</dbReference>